<accession>A0ACC7RGZ7</accession>
<evidence type="ECO:0000313" key="1">
    <source>
        <dbReference type="EMBL" id="MGI1900801.1"/>
    </source>
</evidence>
<dbReference type="EC" id="1.1.1.-" evidence="1"/>
<reference evidence="1" key="1">
    <citation type="submission" date="2024-11" db="EMBL/GenBank/DDBJ databases">
        <title>Identification of new Vibrio campbellii strains harboring the pVA1 plasmid isolated from Penaeus vannamei postlarvae affected by outbreaks of acute hepatopancreatic necrosis disease (AHPND) in Mexico.</title>
        <authorList>
            <person name="Gomez-Gil B."/>
            <person name="Enciso-Ibarra J."/>
        </authorList>
    </citation>
    <scope>NUCLEOTIDE SEQUENCE</scope>
    <source>
        <strain evidence="1">M270204</strain>
    </source>
</reference>
<gene>
    <name evidence="1" type="ORF">REH74_025065</name>
</gene>
<proteinExistence type="predicted"/>
<comment type="caution">
    <text evidence="1">The sequence shown here is derived from an EMBL/GenBank/DDBJ whole genome shotgun (WGS) entry which is preliminary data.</text>
</comment>
<organism evidence="1 2">
    <name type="scientific">Vibrio campbellii</name>
    <dbReference type="NCBI Taxonomy" id="680"/>
    <lineage>
        <taxon>Bacteria</taxon>
        <taxon>Pseudomonadati</taxon>
        <taxon>Pseudomonadota</taxon>
        <taxon>Gammaproteobacteria</taxon>
        <taxon>Vibrionales</taxon>
        <taxon>Vibrionaceae</taxon>
        <taxon>Vibrio</taxon>
    </lineage>
</organism>
<sequence length="271" mass="30876">MLTIVGAHGFVGSSLIRKIKSQGLEYQILTRELDINPSDNLGTVLYCAGYGDCSEPQQVIEANLIHLENIFKFKLDRLVYLSSTRLYLNSKNTRENCDLTICSDDSRKLFNLSKMAAEEICFLNKNVETVILRPSNIYGLATKSKLFLPSITRDAVTKGVINMFVSKEYEKDYVNVSDVVDAMLFYAKRETEMKFHVVNVASGKNTSAQYIADKIHGETGCKVNWNENISKDVFYPINIDKISREMSFHPKDIKEDIICLVNKFKKQHEKC</sequence>
<evidence type="ECO:0000313" key="2">
    <source>
        <dbReference type="Proteomes" id="UP001354073"/>
    </source>
</evidence>
<dbReference type="EMBL" id="JAVHXJ020000240">
    <property type="protein sequence ID" value="MGI1900801.1"/>
    <property type="molecule type" value="Genomic_DNA"/>
</dbReference>
<protein>
    <submittedName>
        <fullName evidence="1">SDR family oxidoreductase</fullName>
        <ecNumber evidence="1">1.1.1.-</ecNumber>
    </submittedName>
</protein>
<dbReference type="Proteomes" id="UP001354073">
    <property type="component" value="Unassembled WGS sequence"/>
</dbReference>
<keyword evidence="1" id="KW-0560">Oxidoreductase</keyword>
<name>A0ACC7RGZ7_9VIBR</name>